<dbReference type="SUPFAM" id="SSF161098">
    <property type="entry name" value="MetI-like"/>
    <property type="match status" value="1"/>
</dbReference>
<sequence length="231" mass="25827">MSQFELLSRYGPRMLEGLLITIELVAISVTLGALIAVPVALARLSASRMLRALALGYSFFFRGTPLLAQLFLVYYGSGEFRSFFESIGLWWLFRDAFFCALLTFTLNTGAYQSEILRGAIRAVPRGQSEAAMSLGMKPRWIMLRVVLPQALVIGLRPLGNEVILMIKGSAVAAIITVFDLMGATRLAFARSFDITVYLYAAVLYLVLVETLRRLWDILERRLTRHVVRAAP</sequence>
<dbReference type="PANTHER" id="PTHR30614">
    <property type="entry name" value="MEMBRANE COMPONENT OF AMINO ACID ABC TRANSPORTER"/>
    <property type="match status" value="1"/>
</dbReference>
<keyword evidence="7 9" id="KW-1133">Transmembrane helix</keyword>
<dbReference type="Gene3D" id="1.10.3720.10">
    <property type="entry name" value="MetI-like"/>
    <property type="match status" value="1"/>
</dbReference>
<dbReference type="PANTHER" id="PTHR30614:SF10">
    <property type="entry name" value="ARGININE ABC TRANSPORTER PERMEASE PROTEIN ARTM"/>
    <property type="match status" value="1"/>
</dbReference>
<dbReference type="EMBL" id="FMXQ01000004">
    <property type="protein sequence ID" value="SDB32012.1"/>
    <property type="molecule type" value="Genomic_DNA"/>
</dbReference>
<keyword evidence="12" id="KW-1185">Reference proteome</keyword>
<protein>
    <submittedName>
        <fullName evidence="11">Polar amino acid transport system permease protein</fullName>
    </submittedName>
</protein>
<feature type="transmembrane region" description="Helical" evidence="9">
    <location>
        <begin position="196"/>
        <end position="215"/>
    </location>
</feature>
<evidence type="ECO:0000256" key="6">
    <source>
        <dbReference type="ARBA" id="ARBA00022692"/>
    </source>
</evidence>
<evidence type="ECO:0000259" key="10">
    <source>
        <dbReference type="PROSITE" id="PS50928"/>
    </source>
</evidence>
<evidence type="ECO:0000313" key="12">
    <source>
        <dbReference type="Proteomes" id="UP000199071"/>
    </source>
</evidence>
<dbReference type="PROSITE" id="PS50928">
    <property type="entry name" value="ABC_TM1"/>
    <property type="match status" value="1"/>
</dbReference>
<accession>A0A1G6CGZ3</accession>
<dbReference type="AlphaFoldDB" id="A0A1G6CGZ3"/>
<feature type="transmembrane region" description="Helical" evidence="9">
    <location>
        <begin position="20"/>
        <end position="42"/>
    </location>
</feature>
<dbReference type="GO" id="GO:0022857">
    <property type="term" value="F:transmembrane transporter activity"/>
    <property type="evidence" value="ECO:0007669"/>
    <property type="project" value="InterPro"/>
</dbReference>
<evidence type="ECO:0000256" key="5">
    <source>
        <dbReference type="ARBA" id="ARBA00022519"/>
    </source>
</evidence>
<comment type="subcellular location">
    <subcellularLocation>
        <location evidence="1">Cell inner membrane</location>
        <topology evidence="1">Multi-pass membrane protein</topology>
    </subcellularLocation>
    <subcellularLocation>
        <location evidence="9">Cell membrane</location>
        <topology evidence="9">Multi-pass membrane protein</topology>
    </subcellularLocation>
</comment>
<comment type="similarity">
    <text evidence="2">Belongs to the binding-protein-dependent transport system permease family. HisMQ subfamily.</text>
</comment>
<evidence type="ECO:0000256" key="1">
    <source>
        <dbReference type="ARBA" id="ARBA00004429"/>
    </source>
</evidence>
<evidence type="ECO:0000256" key="4">
    <source>
        <dbReference type="ARBA" id="ARBA00022475"/>
    </source>
</evidence>
<dbReference type="InterPro" id="IPR000515">
    <property type="entry name" value="MetI-like"/>
</dbReference>
<keyword evidence="4" id="KW-1003">Cell membrane</keyword>
<reference evidence="11 12" key="1">
    <citation type="submission" date="2016-10" db="EMBL/GenBank/DDBJ databases">
        <authorList>
            <person name="de Groot N.N."/>
        </authorList>
    </citation>
    <scope>NUCLEOTIDE SEQUENCE [LARGE SCALE GENOMIC DNA]</scope>
    <source>
        <strain evidence="11 12">ATCC 35022</strain>
    </source>
</reference>
<dbReference type="Proteomes" id="UP000199071">
    <property type="component" value="Unassembled WGS sequence"/>
</dbReference>
<evidence type="ECO:0000256" key="9">
    <source>
        <dbReference type="RuleBase" id="RU363032"/>
    </source>
</evidence>
<feature type="transmembrane region" description="Helical" evidence="9">
    <location>
        <begin position="164"/>
        <end position="184"/>
    </location>
</feature>
<gene>
    <name evidence="11" type="ORF">SAMN02982931_02475</name>
</gene>
<name>A0A1G6CGZ3_9HYPH</name>
<dbReference type="RefSeq" id="WP_090876721.1">
    <property type="nucleotide sequence ID" value="NZ_FMXQ01000004.1"/>
</dbReference>
<keyword evidence="6 9" id="KW-0812">Transmembrane</keyword>
<keyword evidence="8 9" id="KW-0472">Membrane</keyword>
<dbReference type="InterPro" id="IPR043429">
    <property type="entry name" value="ArtM/GltK/GlnP/TcyL/YhdX-like"/>
</dbReference>
<dbReference type="GO" id="GO:0043190">
    <property type="term" value="C:ATP-binding cassette (ABC) transporter complex"/>
    <property type="evidence" value="ECO:0007669"/>
    <property type="project" value="InterPro"/>
</dbReference>
<dbReference type="OrthoDB" id="9814550at2"/>
<dbReference type="GO" id="GO:0006865">
    <property type="term" value="P:amino acid transport"/>
    <property type="evidence" value="ECO:0007669"/>
    <property type="project" value="TreeGrafter"/>
</dbReference>
<keyword evidence="3 9" id="KW-0813">Transport</keyword>
<keyword evidence="5" id="KW-0997">Cell inner membrane</keyword>
<dbReference type="Pfam" id="PF00528">
    <property type="entry name" value="BPD_transp_1"/>
    <property type="match status" value="1"/>
</dbReference>
<proteinExistence type="inferred from homology"/>
<organism evidence="11 12">
    <name type="scientific">Bauldia litoralis</name>
    <dbReference type="NCBI Taxonomy" id="665467"/>
    <lineage>
        <taxon>Bacteria</taxon>
        <taxon>Pseudomonadati</taxon>
        <taxon>Pseudomonadota</taxon>
        <taxon>Alphaproteobacteria</taxon>
        <taxon>Hyphomicrobiales</taxon>
        <taxon>Kaistiaceae</taxon>
        <taxon>Bauldia</taxon>
    </lineage>
</organism>
<feature type="transmembrane region" description="Helical" evidence="9">
    <location>
        <begin position="87"/>
        <end position="107"/>
    </location>
</feature>
<dbReference type="STRING" id="665467.SAMN02982931_02475"/>
<evidence type="ECO:0000256" key="2">
    <source>
        <dbReference type="ARBA" id="ARBA00010072"/>
    </source>
</evidence>
<feature type="domain" description="ABC transmembrane type-1" evidence="10">
    <location>
        <begin position="18"/>
        <end position="215"/>
    </location>
</feature>
<dbReference type="InterPro" id="IPR035906">
    <property type="entry name" value="MetI-like_sf"/>
</dbReference>
<dbReference type="InterPro" id="IPR010065">
    <property type="entry name" value="AA_ABC_transptr_permease_3TM"/>
</dbReference>
<feature type="transmembrane region" description="Helical" evidence="9">
    <location>
        <begin position="54"/>
        <end position="75"/>
    </location>
</feature>
<dbReference type="CDD" id="cd06261">
    <property type="entry name" value="TM_PBP2"/>
    <property type="match status" value="1"/>
</dbReference>
<dbReference type="NCBIfam" id="TIGR01726">
    <property type="entry name" value="HEQRo_perm_3TM"/>
    <property type="match status" value="1"/>
</dbReference>
<evidence type="ECO:0000256" key="7">
    <source>
        <dbReference type="ARBA" id="ARBA00022989"/>
    </source>
</evidence>
<evidence type="ECO:0000256" key="8">
    <source>
        <dbReference type="ARBA" id="ARBA00023136"/>
    </source>
</evidence>
<evidence type="ECO:0000313" key="11">
    <source>
        <dbReference type="EMBL" id="SDB32012.1"/>
    </source>
</evidence>
<evidence type="ECO:0000256" key="3">
    <source>
        <dbReference type="ARBA" id="ARBA00022448"/>
    </source>
</evidence>